<sequence>MGHDSILSPPRAPGGPAGAPIGWAHERILVQRRHEAGRGRPAVRLVEAAGALPVPH</sequence>
<dbReference type="Proteomes" id="UP001589575">
    <property type="component" value="Unassembled WGS sequence"/>
</dbReference>
<feature type="region of interest" description="Disordered" evidence="1">
    <location>
        <begin position="1"/>
        <end position="20"/>
    </location>
</feature>
<accession>A0ABV5FVS5</accession>
<comment type="caution">
    <text evidence="2">The sequence shown here is derived from an EMBL/GenBank/DDBJ whole genome shotgun (WGS) entry which is preliminary data.</text>
</comment>
<dbReference type="EMBL" id="JBHMFI010000001">
    <property type="protein sequence ID" value="MFB9070781.1"/>
    <property type="molecule type" value="Genomic_DNA"/>
</dbReference>
<evidence type="ECO:0000313" key="3">
    <source>
        <dbReference type="Proteomes" id="UP001589575"/>
    </source>
</evidence>
<reference evidence="2 3" key="1">
    <citation type="submission" date="2024-09" db="EMBL/GenBank/DDBJ databases">
        <authorList>
            <person name="Sun Q."/>
            <person name="Mori K."/>
        </authorList>
    </citation>
    <scope>NUCLEOTIDE SEQUENCE [LARGE SCALE GENOMIC DNA]</scope>
    <source>
        <strain evidence="2 3">CCM 7609</strain>
    </source>
</reference>
<gene>
    <name evidence="2" type="ORF">ACFFX0_06060</name>
</gene>
<organism evidence="2 3">
    <name type="scientific">Citricoccus parietis</name>
    <dbReference type="NCBI Taxonomy" id="592307"/>
    <lineage>
        <taxon>Bacteria</taxon>
        <taxon>Bacillati</taxon>
        <taxon>Actinomycetota</taxon>
        <taxon>Actinomycetes</taxon>
        <taxon>Micrococcales</taxon>
        <taxon>Micrococcaceae</taxon>
        <taxon>Citricoccus</taxon>
    </lineage>
</organism>
<evidence type="ECO:0000313" key="2">
    <source>
        <dbReference type="EMBL" id="MFB9070781.1"/>
    </source>
</evidence>
<name>A0ABV5FVS5_9MICC</name>
<proteinExistence type="predicted"/>
<keyword evidence="3" id="KW-1185">Reference proteome</keyword>
<protein>
    <submittedName>
        <fullName evidence="2">Uncharacterized protein</fullName>
    </submittedName>
</protein>
<evidence type="ECO:0000256" key="1">
    <source>
        <dbReference type="SAM" id="MobiDB-lite"/>
    </source>
</evidence>